<name>A0A9W8E752_9FUNG</name>
<feature type="non-terminal residue" evidence="1">
    <location>
        <position position="73"/>
    </location>
</feature>
<proteinExistence type="predicted"/>
<feature type="non-terminal residue" evidence="1">
    <location>
        <position position="1"/>
    </location>
</feature>
<evidence type="ECO:0000313" key="1">
    <source>
        <dbReference type="EMBL" id="KAJ1972315.1"/>
    </source>
</evidence>
<organism evidence="1 2">
    <name type="scientific">Dimargaris verticillata</name>
    <dbReference type="NCBI Taxonomy" id="2761393"/>
    <lineage>
        <taxon>Eukaryota</taxon>
        <taxon>Fungi</taxon>
        <taxon>Fungi incertae sedis</taxon>
        <taxon>Zoopagomycota</taxon>
        <taxon>Kickxellomycotina</taxon>
        <taxon>Dimargaritomycetes</taxon>
        <taxon>Dimargaritales</taxon>
        <taxon>Dimargaritaceae</taxon>
        <taxon>Dimargaris</taxon>
    </lineage>
</organism>
<accession>A0A9W8E752</accession>
<sequence length="73" mass="8201">LWDIQHPIWDRSICGVAGKHGLACLGGPVYRCLWNLDRLGAGHVLHHPWHRGRGFVDPLSFVCSHGMRPPALR</sequence>
<dbReference type="AlphaFoldDB" id="A0A9W8E752"/>
<comment type="caution">
    <text evidence="1">The sequence shown here is derived from an EMBL/GenBank/DDBJ whole genome shotgun (WGS) entry which is preliminary data.</text>
</comment>
<dbReference type="Proteomes" id="UP001151582">
    <property type="component" value="Unassembled WGS sequence"/>
</dbReference>
<dbReference type="EMBL" id="JANBQB010001094">
    <property type="protein sequence ID" value="KAJ1972315.1"/>
    <property type="molecule type" value="Genomic_DNA"/>
</dbReference>
<reference evidence="1" key="1">
    <citation type="submission" date="2022-07" db="EMBL/GenBank/DDBJ databases">
        <title>Phylogenomic reconstructions and comparative analyses of Kickxellomycotina fungi.</title>
        <authorList>
            <person name="Reynolds N.K."/>
            <person name="Stajich J.E."/>
            <person name="Barry K."/>
            <person name="Grigoriev I.V."/>
            <person name="Crous P."/>
            <person name="Smith M.E."/>
        </authorList>
    </citation>
    <scope>NUCLEOTIDE SEQUENCE</scope>
    <source>
        <strain evidence="1">RSA 567</strain>
    </source>
</reference>
<gene>
    <name evidence="1" type="ORF">H4R34_005448</name>
</gene>
<evidence type="ECO:0000313" key="2">
    <source>
        <dbReference type="Proteomes" id="UP001151582"/>
    </source>
</evidence>
<protein>
    <submittedName>
        <fullName evidence="1">Uncharacterized protein</fullName>
    </submittedName>
</protein>
<keyword evidence="2" id="KW-1185">Reference proteome</keyword>